<evidence type="ECO:0000256" key="1">
    <source>
        <dbReference type="SAM" id="Phobius"/>
    </source>
</evidence>
<evidence type="ECO:0000259" key="2">
    <source>
        <dbReference type="PROSITE" id="PS50206"/>
    </source>
</evidence>
<dbReference type="CDD" id="cd00158">
    <property type="entry name" value="RHOD"/>
    <property type="match status" value="1"/>
</dbReference>
<name>A0A378R5J9_9GAMM</name>
<dbReference type="Pfam" id="PF00581">
    <property type="entry name" value="Rhodanese"/>
    <property type="match status" value="1"/>
</dbReference>
<dbReference type="InterPro" id="IPR036873">
    <property type="entry name" value="Rhodanese-like_dom_sf"/>
</dbReference>
<dbReference type="InterPro" id="IPR001763">
    <property type="entry name" value="Rhodanese-like_dom"/>
</dbReference>
<keyword evidence="1" id="KW-1133">Transmembrane helix</keyword>
<accession>A0A378R5J9</accession>
<evidence type="ECO:0000313" key="3">
    <source>
        <dbReference type="EMBL" id="STZ10019.1"/>
    </source>
</evidence>
<feature type="domain" description="Rhodanese" evidence="2">
    <location>
        <begin position="48"/>
        <end position="134"/>
    </location>
</feature>
<reference evidence="3 4" key="1">
    <citation type="submission" date="2018-06" db="EMBL/GenBank/DDBJ databases">
        <authorList>
            <consortium name="Pathogen Informatics"/>
            <person name="Doyle S."/>
        </authorList>
    </citation>
    <scope>NUCLEOTIDE SEQUENCE [LARGE SCALE GENOMIC DNA]</scope>
    <source>
        <strain evidence="3 4">NCTC10293</strain>
    </source>
</reference>
<dbReference type="AlphaFoldDB" id="A0A378R5J9"/>
<dbReference type="PANTHER" id="PTHR43031">
    <property type="entry name" value="FAD-DEPENDENT OXIDOREDUCTASE"/>
    <property type="match status" value="1"/>
</dbReference>
<dbReference type="PROSITE" id="PS50206">
    <property type="entry name" value="RHODANESE_3"/>
    <property type="match status" value="1"/>
</dbReference>
<feature type="transmembrane region" description="Helical" evidence="1">
    <location>
        <begin position="12"/>
        <end position="30"/>
    </location>
</feature>
<sequence length="138" mass="14884">MALERWLEFMGNHPVLFGILFVLLIAFFMIEGKRSGKKVPPSELGLLVNQGAQVIDVRPAPKFATGHISGSRNIPFGELKNHLEELRAMTAPVVIVCDVGMQSGAVVSMIGKPNFMRLEGGINGYQAAGLPLVGAKKK</sequence>
<proteinExistence type="predicted"/>
<gene>
    <name evidence="3" type="primary">yibN</name>
    <name evidence="3" type="ORF">NCTC10293_00341</name>
</gene>
<keyword evidence="1" id="KW-0812">Transmembrane</keyword>
<organism evidence="3 4">
    <name type="scientific">Moraxella caviae</name>
    <dbReference type="NCBI Taxonomy" id="34060"/>
    <lineage>
        <taxon>Bacteria</taxon>
        <taxon>Pseudomonadati</taxon>
        <taxon>Pseudomonadota</taxon>
        <taxon>Gammaproteobacteria</taxon>
        <taxon>Moraxellales</taxon>
        <taxon>Moraxellaceae</taxon>
        <taxon>Moraxella</taxon>
    </lineage>
</organism>
<dbReference type="Proteomes" id="UP000255279">
    <property type="component" value="Unassembled WGS sequence"/>
</dbReference>
<dbReference type="SUPFAM" id="SSF52821">
    <property type="entry name" value="Rhodanese/Cell cycle control phosphatase"/>
    <property type="match status" value="1"/>
</dbReference>
<dbReference type="EMBL" id="UGQE01000001">
    <property type="protein sequence ID" value="STZ10019.1"/>
    <property type="molecule type" value="Genomic_DNA"/>
</dbReference>
<dbReference type="InterPro" id="IPR050229">
    <property type="entry name" value="GlpE_sulfurtransferase"/>
</dbReference>
<evidence type="ECO:0000313" key="4">
    <source>
        <dbReference type="Proteomes" id="UP000255279"/>
    </source>
</evidence>
<dbReference type="Gene3D" id="3.40.250.10">
    <property type="entry name" value="Rhodanese-like domain"/>
    <property type="match status" value="1"/>
</dbReference>
<dbReference type="SMART" id="SM00450">
    <property type="entry name" value="RHOD"/>
    <property type="match status" value="1"/>
</dbReference>
<dbReference type="PANTHER" id="PTHR43031:SF18">
    <property type="entry name" value="RHODANESE-RELATED SULFURTRANSFERASES"/>
    <property type="match status" value="1"/>
</dbReference>
<keyword evidence="1" id="KW-0472">Membrane</keyword>
<protein>
    <submittedName>
        <fullName evidence="3">Molybdopterin biosynthesis protein MoeB</fullName>
    </submittedName>
</protein>